<dbReference type="InterPro" id="IPR005123">
    <property type="entry name" value="Oxoglu/Fe-dep_dioxygenase_dom"/>
</dbReference>
<name>A0A834YN90_TETSI</name>
<dbReference type="Pfam" id="PF03171">
    <property type="entry name" value="2OG-FeII_Oxy"/>
    <property type="match status" value="1"/>
</dbReference>
<protein>
    <recommendedName>
        <fullName evidence="6">Fe2OG dioxygenase domain-containing protein</fullName>
    </recommendedName>
</protein>
<evidence type="ECO:0000259" key="6">
    <source>
        <dbReference type="PROSITE" id="PS51471"/>
    </source>
</evidence>
<keyword evidence="3 5" id="KW-0560">Oxidoreductase</keyword>
<dbReference type="Gene3D" id="2.60.120.330">
    <property type="entry name" value="B-lactam Antibiotic, Isopenicillin N Synthase, Chain"/>
    <property type="match status" value="1"/>
</dbReference>
<dbReference type="InterPro" id="IPR044861">
    <property type="entry name" value="IPNS-like_FE2OG_OXY"/>
</dbReference>
<evidence type="ECO:0000313" key="8">
    <source>
        <dbReference type="Proteomes" id="UP000655225"/>
    </source>
</evidence>
<comment type="similarity">
    <text evidence="1 5">Belongs to the iron/ascorbate-dependent oxidoreductase family.</text>
</comment>
<evidence type="ECO:0000313" key="7">
    <source>
        <dbReference type="EMBL" id="KAF8391145.1"/>
    </source>
</evidence>
<proteinExistence type="inferred from homology"/>
<dbReference type="SUPFAM" id="SSF51197">
    <property type="entry name" value="Clavaminate synthase-like"/>
    <property type="match status" value="1"/>
</dbReference>
<evidence type="ECO:0000256" key="5">
    <source>
        <dbReference type="RuleBase" id="RU003682"/>
    </source>
</evidence>
<organism evidence="7 8">
    <name type="scientific">Tetracentron sinense</name>
    <name type="common">Spur-leaf</name>
    <dbReference type="NCBI Taxonomy" id="13715"/>
    <lineage>
        <taxon>Eukaryota</taxon>
        <taxon>Viridiplantae</taxon>
        <taxon>Streptophyta</taxon>
        <taxon>Embryophyta</taxon>
        <taxon>Tracheophyta</taxon>
        <taxon>Spermatophyta</taxon>
        <taxon>Magnoliopsida</taxon>
        <taxon>Trochodendrales</taxon>
        <taxon>Trochodendraceae</taxon>
        <taxon>Tetracentron</taxon>
    </lineage>
</organism>
<evidence type="ECO:0000256" key="3">
    <source>
        <dbReference type="ARBA" id="ARBA00023002"/>
    </source>
</evidence>
<dbReference type="PROSITE" id="PS51471">
    <property type="entry name" value="FE2OG_OXY"/>
    <property type="match status" value="1"/>
</dbReference>
<gene>
    <name evidence="7" type="ORF">HHK36_023446</name>
</gene>
<dbReference type="Pfam" id="PF14226">
    <property type="entry name" value="DIOX_N"/>
    <property type="match status" value="1"/>
</dbReference>
<dbReference type="GO" id="GO:0046872">
    <property type="term" value="F:metal ion binding"/>
    <property type="evidence" value="ECO:0007669"/>
    <property type="project" value="UniProtKB-KW"/>
</dbReference>
<reference evidence="7 8" key="1">
    <citation type="submission" date="2020-04" db="EMBL/GenBank/DDBJ databases">
        <title>Plant Genome Project.</title>
        <authorList>
            <person name="Zhang R.-G."/>
        </authorList>
    </citation>
    <scope>NUCLEOTIDE SEQUENCE [LARGE SCALE GENOMIC DNA]</scope>
    <source>
        <strain evidence="7">YNK0</strain>
        <tissue evidence="7">Leaf</tissue>
    </source>
</reference>
<sequence length="363" mass="41050">MAAKEVSLGSSLLVPSVQELAKDPVIGVPLRYIRSDQDPPIVSDTSLVPEVPVIDMERLVAAESMDLELARLHSACEEWGFFQLVNHGVSSLMVEKVKLEIEEFFKLPMEEKKKFWQEAGEVEGFGQIFVVSEEQKLDWGDVFFMTTLPPHLRKPHLFPKLPLPFRETVLEAYSSELKNLAMKILEKMAKALKMEAKEMRELFEDGMQAMRMNYYPPCPQPELVIGLTPHSDSVGLTILLQVNEMEGLQIKKDGRWVPVKPLPNSFIVNIGDILEIVTNGAYRSIEHRAIVNSVKERLSIATFYNPNFDGEMGPAPSLIGPHNPALFRRVGVEEYFKGLFARELKSKSYLDMMRIENGEGNST</sequence>
<dbReference type="EMBL" id="JABCRI010000017">
    <property type="protein sequence ID" value="KAF8391145.1"/>
    <property type="molecule type" value="Genomic_DNA"/>
</dbReference>
<dbReference type="OMA" id="KWYPELY"/>
<comment type="caution">
    <text evidence="7">The sequence shown here is derived from an EMBL/GenBank/DDBJ whole genome shotgun (WGS) entry which is preliminary data.</text>
</comment>
<dbReference type="InterPro" id="IPR027443">
    <property type="entry name" value="IPNS-like_sf"/>
</dbReference>
<dbReference type="OrthoDB" id="288590at2759"/>
<accession>A0A834YN90</accession>
<keyword evidence="4 5" id="KW-0408">Iron</keyword>
<dbReference type="PANTHER" id="PTHR47991">
    <property type="entry name" value="OXOGLUTARATE/IRON-DEPENDENT DIOXYGENASE"/>
    <property type="match status" value="1"/>
</dbReference>
<evidence type="ECO:0000256" key="2">
    <source>
        <dbReference type="ARBA" id="ARBA00022723"/>
    </source>
</evidence>
<evidence type="ECO:0000256" key="4">
    <source>
        <dbReference type="ARBA" id="ARBA00023004"/>
    </source>
</evidence>
<dbReference type="InterPro" id="IPR050295">
    <property type="entry name" value="Plant_2OG-oxidoreductases"/>
</dbReference>
<keyword evidence="8" id="KW-1185">Reference proteome</keyword>
<feature type="domain" description="Fe2OG dioxygenase" evidence="6">
    <location>
        <begin position="205"/>
        <end position="306"/>
    </location>
</feature>
<dbReference type="FunFam" id="2.60.120.330:FF:000001">
    <property type="entry name" value="Protein SRG1"/>
    <property type="match status" value="1"/>
</dbReference>
<dbReference type="Proteomes" id="UP000655225">
    <property type="component" value="Unassembled WGS sequence"/>
</dbReference>
<dbReference type="AlphaFoldDB" id="A0A834YN90"/>
<dbReference type="InterPro" id="IPR026992">
    <property type="entry name" value="DIOX_N"/>
</dbReference>
<keyword evidence="2 5" id="KW-0479">Metal-binding</keyword>
<dbReference type="GO" id="GO:0016491">
    <property type="term" value="F:oxidoreductase activity"/>
    <property type="evidence" value="ECO:0007669"/>
    <property type="project" value="UniProtKB-KW"/>
</dbReference>
<evidence type="ECO:0000256" key="1">
    <source>
        <dbReference type="ARBA" id="ARBA00008056"/>
    </source>
</evidence>